<name>A0ABU6R9A1_9FABA</name>
<organism evidence="2 3">
    <name type="scientific">Stylosanthes scabra</name>
    <dbReference type="NCBI Taxonomy" id="79078"/>
    <lineage>
        <taxon>Eukaryota</taxon>
        <taxon>Viridiplantae</taxon>
        <taxon>Streptophyta</taxon>
        <taxon>Embryophyta</taxon>
        <taxon>Tracheophyta</taxon>
        <taxon>Spermatophyta</taxon>
        <taxon>Magnoliopsida</taxon>
        <taxon>eudicotyledons</taxon>
        <taxon>Gunneridae</taxon>
        <taxon>Pentapetalae</taxon>
        <taxon>rosids</taxon>
        <taxon>fabids</taxon>
        <taxon>Fabales</taxon>
        <taxon>Fabaceae</taxon>
        <taxon>Papilionoideae</taxon>
        <taxon>50 kb inversion clade</taxon>
        <taxon>dalbergioids sensu lato</taxon>
        <taxon>Dalbergieae</taxon>
        <taxon>Pterocarpus clade</taxon>
        <taxon>Stylosanthes</taxon>
    </lineage>
</organism>
<feature type="region of interest" description="Disordered" evidence="1">
    <location>
        <begin position="75"/>
        <end position="99"/>
    </location>
</feature>
<reference evidence="2 3" key="1">
    <citation type="journal article" date="2023" name="Plants (Basel)">
        <title>Bridging the Gap: Combining Genomics and Transcriptomics Approaches to Understand Stylosanthes scabra, an Orphan Legume from the Brazilian Caatinga.</title>
        <authorList>
            <person name="Ferreira-Neto J.R.C."/>
            <person name="da Silva M.D."/>
            <person name="Binneck E."/>
            <person name="de Melo N.F."/>
            <person name="da Silva R.H."/>
            <person name="de Melo A.L.T.M."/>
            <person name="Pandolfi V."/>
            <person name="Bustamante F.O."/>
            <person name="Brasileiro-Vidal A.C."/>
            <person name="Benko-Iseppon A.M."/>
        </authorList>
    </citation>
    <scope>NUCLEOTIDE SEQUENCE [LARGE SCALE GENOMIC DNA]</scope>
    <source>
        <tissue evidence="2">Leaves</tissue>
    </source>
</reference>
<protein>
    <submittedName>
        <fullName evidence="2">Uncharacterized protein</fullName>
    </submittedName>
</protein>
<accession>A0ABU6R9A1</accession>
<evidence type="ECO:0000256" key="1">
    <source>
        <dbReference type="SAM" id="MobiDB-lite"/>
    </source>
</evidence>
<evidence type="ECO:0000313" key="3">
    <source>
        <dbReference type="Proteomes" id="UP001341840"/>
    </source>
</evidence>
<dbReference type="Proteomes" id="UP001341840">
    <property type="component" value="Unassembled WGS sequence"/>
</dbReference>
<evidence type="ECO:0000313" key="2">
    <source>
        <dbReference type="EMBL" id="MED6120481.1"/>
    </source>
</evidence>
<keyword evidence="3" id="KW-1185">Reference proteome</keyword>
<feature type="region of interest" description="Disordered" evidence="1">
    <location>
        <begin position="1"/>
        <end position="38"/>
    </location>
</feature>
<gene>
    <name evidence="2" type="ORF">PIB30_021348</name>
</gene>
<dbReference type="EMBL" id="JASCZI010030278">
    <property type="protein sequence ID" value="MED6120481.1"/>
    <property type="molecule type" value="Genomic_DNA"/>
</dbReference>
<proteinExistence type="predicted"/>
<comment type="caution">
    <text evidence="2">The sequence shown here is derived from an EMBL/GenBank/DDBJ whole genome shotgun (WGS) entry which is preliminary data.</text>
</comment>
<sequence length="117" mass="12492">MAAVFPWDRGAGRTGDGTQWQAEASDEDRAGCTKKGRGVCQRRKVENHTVPGGGGRHTTGCLLGGAVQWRNPPFSEFENGKKDGTTITIPQTSDGRRDPGMVVVALAEARWKPEVGG</sequence>